<dbReference type="EMBL" id="JAKNSF020000226">
    <property type="protein sequence ID" value="KAK7706078.1"/>
    <property type="molecule type" value="Genomic_DNA"/>
</dbReference>
<comment type="subcellular location">
    <subcellularLocation>
        <location evidence="1">Membrane</location>
        <topology evidence="1">Multi-pass membrane protein</topology>
    </subcellularLocation>
</comment>
<gene>
    <name evidence="9" type="ORF">SLS63_014036</name>
</gene>
<keyword evidence="10" id="KW-1185">Reference proteome</keyword>
<feature type="transmembrane region" description="Helical" evidence="7">
    <location>
        <begin position="56"/>
        <end position="73"/>
    </location>
</feature>
<feature type="domain" description="Major facilitator superfamily (MFS) profile" evidence="8">
    <location>
        <begin position="60"/>
        <end position="473"/>
    </location>
</feature>
<keyword evidence="3 7" id="KW-0812">Transmembrane</keyword>
<feature type="region of interest" description="Disordered" evidence="6">
    <location>
        <begin position="1"/>
        <end position="22"/>
    </location>
</feature>
<dbReference type="InterPro" id="IPR011701">
    <property type="entry name" value="MFS"/>
</dbReference>
<feature type="transmembrane region" description="Helical" evidence="7">
    <location>
        <begin position="354"/>
        <end position="374"/>
    </location>
</feature>
<dbReference type="PROSITE" id="PS50850">
    <property type="entry name" value="MFS"/>
    <property type="match status" value="1"/>
</dbReference>
<comment type="caution">
    <text evidence="9">The sequence shown here is derived from an EMBL/GenBank/DDBJ whole genome shotgun (WGS) entry which is preliminary data.</text>
</comment>
<reference evidence="9 10" key="1">
    <citation type="submission" date="2024-02" db="EMBL/GenBank/DDBJ databases">
        <title>De novo assembly and annotation of 12 fungi associated with fruit tree decline syndrome in Ontario, Canada.</title>
        <authorList>
            <person name="Sulman M."/>
            <person name="Ellouze W."/>
            <person name="Ilyukhin E."/>
        </authorList>
    </citation>
    <scope>NUCLEOTIDE SEQUENCE [LARGE SCALE GENOMIC DNA]</scope>
    <source>
        <strain evidence="9 10">M169</strain>
    </source>
</reference>
<accession>A0ABR1NLS6</accession>
<evidence type="ECO:0000256" key="2">
    <source>
        <dbReference type="ARBA" id="ARBA00022448"/>
    </source>
</evidence>
<dbReference type="Pfam" id="PF07690">
    <property type="entry name" value="MFS_1"/>
    <property type="match status" value="1"/>
</dbReference>
<evidence type="ECO:0000256" key="1">
    <source>
        <dbReference type="ARBA" id="ARBA00004141"/>
    </source>
</evidence>
<organism evidence="9 10">
    <name type="scientific">Diaporthe eres</name>
    <name type="common">Phomopsis oblonga</name>
    <dbReference type="NCBI Taxonomy" id="83184"/>
    <lineage>
        <taxon>Eukaryota</taxon>
        <taxon>Fungi</taxon>
        <taxon>Dikarya</taxon>
        <taxon>Ascomycota</taxon>
        <taxon>Pezizomycotina</taxon>
        <taxon>Sordariomycetes</taxon>
        <taxon>Sordariomycetidae</taxon>
        <taxon>Diaporthales</taxon>
        <taxon>Diaporthaceae</taxon>
        <taxon>Diaporthe</taxon>
        <taxon>Diaporthe eres species complex</taxon>
    </lineage>
</organism>
<feature type="transmembrane region" description="Helical" evidence="7">
    <location>
        <begin position="189"/>
        <end position="208"/>
    </location>
</feature>
<evidence type="ECO:0000259" key="8">
    <source>
        <dbReference type="PROSITE" id="PS50850"/>
    </source>
</evidence>
<dbReference type="SUPFAM" id="SSF103473">
    <property type="entry name" value="MFS general substrate transporter"/>
    <property type="match status" value="1"/>
</dbReference>
<feature type="transmembrane region" description="Helical" evidence="7">
    <location>
        <begin position="414"/>
        <end position="435"/>
    </location>
</feature>
<feature type="transmembrane region" description="Helical" evidence="7">
    <location>
        <begin position="220"/>
        <end position="240"/>
    </location>
</feature>
<evidence type="ECO:0000313" key="10">
    <source>
        <dbReference type="Proteomes" id="UP001430848"/>
    </source>
</evidence>
<evidence type="ECO:0000256" key="3">
    <source>
        <dbReference type="ARBA" id="ARBA00022692"/>
    </source>
</evidence>
<feature type="transmembrane region" description="Helical" evidence="7">
    <location>
        <begin position="288"/>
        <end position="312"/>
    </location>
</feature>
<dbReference type="InterPro" id="IPR036259">
    <property type="entry name" value="MFS_trans_sf"/>
</dbReference>
<name>A0ABR1NLS6_DIAER</name>
<protein>
    <recommendedName>
        <fullName evidence="8">Major facilitator superfamily (MFS) profile domain-containing protein</fullName>
    </recommendedName>
</protein>
<evidence type="ECO:0000256" key="6">
    <source>
        <dbReference type="SAM" id="MobiDB-lite"/>
    </source>
</evidence>
<dbReference type="PANTHER" id="PTHR43791:SF35">
    <property type="entry name" value="MAJOR FACILITATOR SUPERFAMILY (MFS) PROFILE DOMAIN-CONTAINING PROTEIN"/>
    <property type="match status" value="1"/>
</dbReference>
<dbReference type="Gene3D" id="1.20.1250.20">
    <property type="entry name" value="MFS general substrate transporter like domains"/>
    <property type="match status" value="2"/>
</dbReference>
<dbReference type="InterPro" id="IPR020846">
    <property type="entry name" value="MFS_dom"/>
</dbReference>
<feature type="transmembrane region" description="Helical" evidence="7">
    <location>
        <begin position="98"/>
        <end position="119"/>
    </location>
</feature>
<feature type="transmembrane region" description="Helical" evidence="7">
    <location>
        <begin position="447"/>
        <end position="467"/>
    </location>
</feature>
<keyword evidence="4 7" id="KW-1133">Transmembrane helix</keyword>
<sequence length="518" mass="57508">MAANDADSVEKKHETNVQEAEADVDIHHDKGAKVLDTYDGDREWTKEEENRLRRKIDYKLMPILCFTYGLQYYDKAMLGQAALFGLMTDLDLGVGSRFSWSSSIFYFGFLVGSYPAMVLAQRFPIEKVASALVTVWGICLILTAVCTTWQGLLAERFLLGFLEAGVSPMFMLIVGSFYTKSEQALRMGIWYSCTGFAGIFSPLINYGFGLVGGGASSWVYMYYYAGAVTIVWGFLMLFFLPPDPIRAKGFDQREKYILVARLRSNNSGVRNTHFKMEQVKELLLDVKFWLAFFMALLCMIANAPLSTFSTIIVSQNLGFSGVNALLLTMPVGAYGGFIVVLCSWCAMRYENVRSYIFVGAQSIAVLAALLLWLLPSSAVGGLLFGLYILPSVGGGYAILLGLHLANTSGYTKRSLASSGIFIGYCVGNIIGPQVFRSQDSPGYAPGFIVVVITSIIAGLLGLIYRFVCVMENKKRDEMGVMEGFDDAFNDDSTDKKVRYALFLFYKKLFKCLGYSKHY</sequence>
<feature type="transmembrane region" description="Helical" evidence="7">
    <location>
        <begin position="157"/>
        <end position="177"/>
    </location>
</feature>
<dbReference type="Proteomes" id="UP001430848">
    <property type="component" value="Unassembled WGS sequence"/>
</dbReference>
<proteinExistence type="predicted"/>
<feature type="transmembrane region" description="Helical" evidence="7">
    <location>
        <begin position="131"/>
        <end position="151"/>
    </location>
</feature>
<keyword evidence="5 7" id="KW-0472">Membrane</keyword>
<evidence type="ECO:0000256" key="4">
    <source>
        <dbReference type="ARBA" id="ARBA00022989"/>
    </source>
</evidence>
<keyword evidence="2" id="KW-0813">Transport</keyword>
<evidence type="ECO:0000256" key="5">
    <source>
        <dbReference type="ARBA" id="ARBA00023136"/>
    </source>
</evidence>
<feature type="transmembrane region" description="Helical" evidence="7">
    <location>
        <begin position="324"/>
        <end position="347"/>
    </location>
</feature>
<dbReference type="PANTHER" id="PTHR43791">
    <property type="entry name" value="PERMEASE-RELATED"/>
    <property type="match status" value="1"/>
</dbReference>
<feature type="transmembrane region" description="Helical" evidence="7">
    <location>
        <begin position="380"/>
        <end position="402"/>
    </location>
</feature>
<evidence type="ECO:0000313" key="9">
    <source>
        <dbReference type="EMBL" id="KAK7706078.1"/>
    </source>
</evidence>
<evidence type="ECO:0000256" key="7">
    <source>
        <dbReference type="SAM" id="Phobius"/>
    </source>
</evidence>